<keyword evidence="2" id="KW-0378">Hydrolase</keyword>
<protein>
    <submittedName>
        <fullName evidence="2">Very-short-patch-repair endonuclease</fullName>
    </submittedName>
</protein>
<name>A0A2V3UVM2_9SPHN</name>
<reference evidence="2 3" key="1">
    <citation type="submission" date="2018-05" db="EMBL/GenBank/DDBJ databases">
        <title>Genomic Encyclopedia of Type Strains, Phase IV (KMG-IV): sequencing the most valuable type-strain genomes for metagenomic binning, comparative biology and taxonomic classification.</title>
        <authorList>
            <person name="Goeker M."/>
        </authorList>
    </citation>
    <scope>NUCLEOTIDE SEQUENCE [LARGE SCALE GENOMIC DNA]</scope>
    <source>
        <strain evidence="2 3">DSM 3183</strain>
    </source>
</reference>
<keyword evidence="2" id="KW-0255">Endonuclease</keyword>
<dbReference type="CDD" id="cd01038">
    <property type="entry name" value="Endonuclease_DUF559"/>
    <property type="match status" value="1"/>
</dbReference>
<dbReference type="SUPFAM" id="SSF52980">
    <property type="entry name" value="Restriction endonuclease-like"/>
    <property type="match status" value="1"/>
</dbReference>
<dbReference type="RefSeq" id="WP_110299452.1">
    <property type="nucleotide sequence ID" value="NZ_QJJM01000010.1"/>
</dbReference>
<dbReference type="InterPro" id="IPR007569">
    <property type="entry name" value="DUF559"/>
</dbReference>
<dbReference type="InterPro" id="IPR011335">
    <property type="entry name" value="Restrct_endonuc-II-like"/>
</dbReference>
<keyword evidence="2" id="KW-0540">Nuclease</keyword>
<dbReference type="Proteomes" id="UP000248014">
    <property type="component" value="Unassembled WGS sequence"/>
</dbReference>
<dbReference type="PANTHER" id="PTHR38590">
    <property type="entry name" value="BLL0828 PROTEIN"/>
    <property type="match status" value="1"/>
</dbReference>
<dbReference type="OrthoDB" id="9798754at2"/>
<dbReference type="Pfam" id="PF04480">
    <property type="entry name" value="DUF559"/>
    <property type="match status" value="1"/>
</dbReference>
<organism evidence="2 3">
    <name type="scientific">Blastomonas natatoria</name>
    <dbReference type="NCBI Taxonomy" id="34015"/>
    <lineage>
        <taxon>Bacteria</taxon>
        <taxon>Pseudomonadati</taxon>
        <taxon>Pseudomonadota</taxon>
        <taxon>Alphaproteobacteria</taxon>
        <taxon>Sphingomonadales</taxon>
        <taxon>Sphingomonadaceae</taxon>
        <taxon>Blastomonas</taxon>
    </lineage>
</organism>
<evidence type="ECO:0000313" key="2">
    <source>
        <dbReference type="EMBL" id="PXW73300.1"/>
    </source>
</evidence>
<proteinExistence type="predicted"/>
<dbReference type="GO" id="GO:0004519">
    <property type="term" value="F:endonuclease activity"/>
    <property type="evidence" value="ECO:0007669"/>
    <property type="project" value="UniProtKB-KW"/>
</dbReference>
<dbReference type="AlphaFoldDB" id="A0A2V3UVM2"/>
<dbReference type="InterPro" id="IPR047216">
    <property type="entry name" value="Endonuclease_DUF559_bact"/>
</dbReference>
<keyword evidence="3" id="KW-1185">Reference proteome</keyword>
<gene>
    <name evidence="2" type="ORF">C7451_11027</name>
</gene>
<dbReference type="PANTHER" id="PTHR38590:SF1">
    <property type="entry name" value="BLL0828 PROTEIN"/>
    <property type="match status" value="1"/>
</dbReference>
<sequence>MRPETLTQRARAMRIEATETEIRLWLELRAKRFAGVKFRPQKVIGNYIVDFASRNPMLVIEVDGDSHDGREGYDAARTNYLESLGYRVLRFTNYDVMTAMEGVLMLIETAVQAPLPTLPPEGERAR</sequence>
<evidence type="ECO:0000259" key="1">
    <source>
        <dbReference type="Pfam" id="PF04480"/>
    </source>
</evidence>
<dbReference type="EMBL" id="QJJM01000010">
    <property type="protein sequence ID" value="PXW73300.1"/>
    <property type="molecule type" value="Genomic_DNA"/>
</dbReference>
<dbReference type="Gene3D" id="3.40.960.10">
    <property type="entry name" value="VSR Endonuclease"/>
    <property type="match status" value="1"/>
</dbReference>
<evidence type="ECO:0000313" key="3">
    <source>
        <dbReference type="Proteomes" id="UP000248014"/>
    </source>
</evidence>
<feature type="domain" description="DUF559" evidence="1">
    <location>
        <begin position="6"/>
        <end position="111"/>
    </location>
</feature>
<comment type="caution">
    <text evidence="2">The sequence shown here is derived from an EMBL/GenBank/DDBJ whole genome shotgun (WGS) entry which is preliminary data.</text>
</comment>
<accession>A0A2V3UVM2</accession>